<accession>A0A0N4ZK10</accession>
<dbReference type="Proteomes" id="UP000038045">
    <property type="component" value="Unplaced"/>
</dbReference>
<sequence length="136" mass="15161">MLSFLQIILILITIIFLSLNCGKKQDKNPEGSGLETCKDKHNKNGKSKRKRDSSLPESKRKQSERGTAPTSNKIAPEKIPAPNTPTPQPKEKPLNEKEMKILYGHTRADENEYPTMQDAQDGFKDTPTIETGGAKL</sequence>
<proteinExistence type="predicted"/>
<organism evidence="3 4">
    <name type="scientific">Parastrongyloides trichosuri</name>
    <name type="common">Possum-specific nematode worm</name>
    <dbReference type="NCBI Taxonomy" id="131310"/>
    <lineage>
        <taxon>Eukaryota</taxon>
        <taxon>Metazoa</taxon>
        <taxon>Ecdysozoa</taxon>
        <taxon>Nematoda</taxon>
        <taxon>Chromadorea</taxon>
        <taxon>Rhabditida</taxon>
        <taxon>Tylenchina</taxon>
        <taxon>Panagrolaimomorpha</taxon>
        <taxon>Strongyloidoidea</taxon>
        <taxon>Strongyloididae</taxon>
        <taxon>Parastrongyloides</taxon>
    </lineage>
</organism>
<evidence type="ECO:0000256" key="1">
    <source>
        <dbReference type="SAM" id="MobiDB-lite"/>
    </source>
</evidence>
<name>A0A0N4ZK10_PARTI</name>
<evidence type="ECO:0000313" key="4">
    <source>
        <dbReference type="WBParaSite" id="PTRK_0000844600.1"/>
    </source>
</evidence>
<feature type="compositionally biased region" description="Basic and acidic residues" evidence="1">
    <location>
        <begin position="89"/>
        <end position="110"/>
    </location>
</feature>
<feature type="signal peptide" evidence="2">
    <location>
        <begin position="1"/>
        <end position="22"/>
    </location>
</feature>
<feature type="compositionally biased region" description="Basic residues" evidence="1">
    <location>
        <begin position="40"/>
        <end position="51"/>
    </location>
</feature>
<keyword evidence="3" id="KW-1185">Reference proteome</keyword>
<feature type="chain" id="PRO_5005891988" evidence="2">
    <location>
        <begin position="23"/>
        <end position="136"/>
    </location>
</feature>
<keyword evidence="2" id="KW-0732">Signal</keyword>
<protein>
    <submittedName>
        <fullName evidence="4">Uncharacterized protein</fullName>
    </submittedName>
</protein>
<feature type="region of interest" description="Disordered" evidence="1">
    <location>
        <begin position="25"/>
        <end position="136"/>
    </location>
</feature>
<evidence type="ECO:0000256" key="2">
    <source>
        <dbReference type="SAM" id="SignalP"/>
    </source>
</evidence>
<feature type="compositionally biased region" description="Basic and acidic residues" evidence="1">
    <location>
        <begin position="52"/>
        <end position="64"/>
    </location>
</feature>
<evidence type="ECO:0000313" key="3">
    <source>
        <dbReference type="Proteomes" id="UP000038045"/>
    </source>
</evidence>
<reference evidence="4" key="1">
    <citation type="submission" date="2017-02" db="UniProtKB">
        <authorList>
            <consortium name="WormBaseParasite"/>
        </authorList>
    </citation>
    <scope>IDENTIFICATION</scope>
</reference>
<dbReference type="AlphaFoldDB" id="A0A0N4ZK10"/>
<dbReference type="WBParaSite" id="PTRK_0000844600.1">
    <property type="protein sequence ID" value="PTRK_0000844600.1"/>
    <property type="gene ID" value="PTRK_0000844600"/>
</dbReference>